<dbReference type="GO" id="GO:0005524">
    <property type="term" value="F:ATP binding"/>
    <property type="evidence" value="ECO:0007669"/>
    <property type="project" value="UniProtKB-KW"/>
</dbReference>
<dbReference type="InterPro" id="IPR000014">
    <property type="entry name" value="PAS"/>
</dbReference>
<dbReference type="CDD" id="cd00130">
    <property type="entry name" value="PAS"/>
    <property type="match status" value="1"/>
</dbReference>
<keyword evidence="5" id="KW-0547">Nucleotide-binding</keyword>
<evidence type="ECO:0000256" key="7">
    <source>
        <dbReference type="ARBA" id="ARBA00022840"/>
    </source>
</evidence>
<proteinExistence type="predicted"/>
<evidence type="ECO:0000256" key="4">
    <source>
        <dbReference type="ARBA" id="ARBA00022679"/>
    </source>
</evidence>
<dbReference type="Pfam" id="PF02518">
    <property type="entry name" value="HATPase_c"/>
    <property type="match status" value="1"/>
</dbReference>
<keyword evidence="6 13" id="KW-0418">Kinase</keyword>
<comment type="caution">
    <text evidence="13">The sequence shown here is derived from an EMBL/GenBank/DDBJ whole genome shotgun (WGS) entry which is preliminary data.</text>
</comment>
<dbReference type="InterPro" id="IPR036890">
    <property type="entry name" value="HATPase_C_sf"/>
</dbReference>
<keyword evidence="7" id="KW-0067">ATP-binding</keyword>
<dbReference type="AlphaFoldDB" id="A0A4R9LNR4"/>
<keyword evidence="4" id="KW-0808">Transferase</keyword>
<dbReference type="Pfam" id="PF07568">
    <property type="entry name" value="HisKA_2"/>
    <property type="match status" value="1"/>
</dbReference>
<evidence type="ECO:0000259" key="12">
    <source>
        <dbReference type="PROSITE" id="PS50113"/>
    </source>
</evidence>
<accession>A0A4R9LNR4</accession>
<dbReference type="SUPFAM" id="SSF55874">
    <property type="entry name" value="ATPase domain of HSP90 chaperone/DNA topoisomerase II/histidine kinase"/>
    <property type="match status" value="1"/>
</dbReference>
<dbReference type="Proteomes" id="UP000298264">
    <property type="component" value="Unassembled WGS sequence"/>
</dbReference>
<evidence type="ECO:0000259" key="10">
    <source>
        <dbReference type="PROSITE" id="PS50109"/>
    </source>
</evidence>
<dbReference type="SUPFAM" id="SSF55785">
    <property type="entry name" value="PYP-like sensor domain (PAS domain)"/>
    <property type="match status" value="1"/>
</dbReference>
<evidence type="ECO:0000256" key="9">
    <source>
        <dbReference type="SAM" id="Phobius"/>
    </source>
</evidence>
<sequence length="414" mass="48127">MKPAIRVSLIYFVLGFVWIYLSDHALASFLKESEDLRVAQSYKGWFFVTLSSFIIFFLLLSEFRVQFKFQKEKEDSDHLYRNILEQIQDSVIVFNLNTWKIELISKQTANFYETSVTAIVDNPYLLIERLHPEDKDRMVDMWTNRLRENHSSVLYRLLFPDGRVKWALENRLFYDSGSEMQNRAISLTTDITDYMQNQEKLEKSLKENEVLLTEVHHRVKNNLAVIISFLQLQSYSAPPDAAAILDQSIARIRAIALVHEKLYSSKNLSGLNSKMYIESLVENIKLMYMRMDIRIHLNIEPRELDLTSAIPLGLMLTELLTNSFRHAFPNPQEAVISVDFRINDNDKIELIYKDNGVGLPTSFDRKRIDTVGLSVIFSLSSQMMGREIEVLSKPGEGVLFHFEFPNYKDKKGIS</sequence>
<dbReference type="PANTHER" id="PTHR41523:SF8">
    <property type="entry name" value="ETHYLENE RESPONSE SENSOR PROTEIN"/>
    <property type="match status" value="1"/>
</dbReference>
<organism evidence="13 14">
    <name type="scientific">Leptospira ilyithenensis</name>
    <dbReference type="NCBI Taxonomy" id="2484901"/>
    <lineage>
        <taxon>Bacteria</taxon>
        <taxon>Pseudomonadati</taxon>
        <taxon>Spirochaetota</taxon>
        <taxon>Spirochaetia</taxon>
        <taxon>Leptospirales</taxon>
        <taxon>Leptospiraceae</taxon>
        <taxon>Leptospira</taxon>
    </lineage>
</organism>
<dbReference type="OrthoDB" id="9767435at2"/>
<dbReference type="RefSeq" id="WP_135764829.1">
    <property type="nucleotide sequence ID" value="NZ_RQHV01000053.1"/>
</dbReference>
<evidence type="ECO:0000256" key="1">
    <source>
        <dbReference type="ARBA" id="ARBA00000085"/>
    </source>
</evidence>
<protein>
    <recommendedName>
        <fullName evidence="2">histidine kinase</fullName>
        <ecNumber evidence="2">2.7.13.3</ecNumber>
    </recommendedName>
</protein>
<dbReference type="EMBL" id="RQHV01000053">
    <property type="protein sequence ID" value="TGN09138.1"/>
    <property type="molecule type" value="Genomic_DNA"/>
</dbReference>
<feature type="transmembrane region" description="Helical" evidence="9">
    <location>
        <begin position="9"/>
        <end position="30"/>
    </location>
</feature>
<dbReference type="EC" id="2.7.13.3" evidence="2"/>
<evidence type="ECO:0000256" key="8">
    <source>
        <dbReference type="ARBA" id="ARBA00023026"/>
    </source>
</evidence>
<dbReference type="GO" id="GO:0004673">
    <property type="term" value="F:protein histidine kinase activity"/>
    <property type="evidence" value="ECO:0007669"/>
    <property type="project" value="UniProtKB-EC"/>
</dbReference>
<dbReference type="InterPro" id="IPR000700">
    <property type="entry name" value="PAS-assoc_C"/>
</dbReference>
<feature type="domain" description="PAC" evidence="12">
    <location>
        <begin position="151"/>
        <end position="203"/>
    </location>
</feature>
<feature type="transmembrane region" description="Helical" evidence="9">
    <location>
        <begin position="42"/>
        <end position="61"/>
    </location>
</feature>
<keyword evidence="9" id="KW-1133">Transmembrane helix</keyword>
<dbReference type="InterPro" id="IPR011495">
    <property type="entry name" value="Sig_transdc_His_kin_sub2_dim/P"/>
</dbReference>
<keyword evidence="3" id="KW-0597">Phosphoprotein</keyword>
<evidence type="ECO:0000259" key="11">
    <source>
        <dbReference type="PROSITE" id="PS50112"/>
    </source>
</evidence>
<dbReference type="SMART" id="SM00387">
    <property type="entry name" value="HATPase_c"/>
    <property type="match status" value="1"/>
</dbReference>
<evidence type="ECO:0000256" key="3">
    <source>
        <dbReference type="ARBA" id="ARBA00022553"/>
    </source>
</evidence>
<reference evidence="13" key="1">
    <citation type="journal article" date="2019" name="PLoS Negl. Trop. Dis.">
        <title>Revisiting the worldwide diversity of Leptospira species in the environment.</title>
        <authorList>
            <person name="Vincent A.T."/>
            <person name="Schiettekatte O."/>
            <person name="Bourhy P."/>
            <person name="Veyrier F.J."/>
            <person name="Picardeau M."/>
        </authorList>
    </citation>
    <scope>NUCLEOTIDE SEQUENCE [LARGE SCALE GENOMIC DNA]</scope>
    <source>
        <strain evidence="13">201400974</strain>
    </source>
</reference>
<dbReference type="InterPro" id="IPR003594">
    <property type="entry name" value="HATPase_dom"/>
</dbReference>
<dbReference type="InterPro" id="IPR035965">
    <property type="entry name" value="PAS-like_dom_sf"/>
</dbReference>
<comment type="catalytic activity">
    <reaction evidence="1">
        <text>ATP + protein L-histidine = ADP + protein N-phospho-L-histidine.</text>
        <dbReference type="EC" id="2.7.13.3"/>
    </reaction>
</comment>
<keyword evidence="9" id="KW-0812">Transmembrane</keyword>
<keyword evidence="14" id="KW-1185">Reference proteome</keyword>
<feature type="domain" description="PAS" evidence="11">
    <location>
        <begin position="76"/>
        <end position="149"/>
    </location>
</feature>
<gene>
    <name evidence="13" type="ORF">EHS11_12950</name>
</gene>
<dbReference type="Gene3D" id="3.30.565.10">
    <property type="entry name" value="Histidine kinase-like ATPase, C-terminal domain"/>
    <property type="match status" value="1"/>
</dbReference>
<dbReference type="PROSITE" id="PS50109">
    <property type="entry name" value="HIS_KIN"/>
    <property type="match status" value="1"/>
</dbReference>
<feature type="domain" description="Histidine kinase" evidence="10">
    <location>
        <begin position="214"/>
        <end position="408"/>
    </location>
</feature>
<dbReference type="Gene3D" id="3.30.450.20">
    <property type="entry name" value="PAS domain"/>
    <property type="match status" value="1"/>
</dbReference>
<evidence type="ECO:0000313" key="14">
    <source>
        <dbReference type="Proteomes" id="UP000298264"/>
    </source>
</evidence>
<evidence type="ECO:0000313" key="13">
    <source>
        <dbReference type="EMBL" id="TGN09138.1"/>
    </source>
</evidence>
<keyword evidence="9" id="KW-0472">Membrane</keyword>
<evidence type="ECO:0000256" key="6">
    <source>
        <dbReference type="ARBA" id="ARBA00022777"/>
    </source>
</evidence>
<evidence type="ECO:0000256" key="5">
    <source>
        <dbReference type="ARBA" id="ARBA00022741"/>
    </source>
</evidence>
<name>A0A4R9LNR4_9LEPT</name>
<dbReference type="PANTHER" id="PTHR41523">
    <property type="entry name" value="TWO-COMPONENT SYSTEM SENSOR PROTEIN"/>
    <property type="match status" value="1"/>
</dbReference>
<dbReference type="InterPro" id="IPR005467">
    <property type="entry name" value="His_kinase_dom"/>
</dbReference>
<evidence type="ECO:0000256" key="2">
    <source>
        <dbReference type="ARBA" id="ARBA00012438"/>
    </source>
</evidence>
<dbReference type="PROSITE" id="PS50113">
    <property type="entry name" value="PAC"/>
    <property type="match status" value="1"/>
</dbReference>
<keyword evidence="8" id="KW-0843">Virulence</keyword>
<dbReference type="PROSITE" id="PS50112">
    <property type="entry name" value="PAS"/>
    <property type="match status" value="1"/>
</dbReference>